<name>A0A397UQ09_9GLOM</name>
<gene>
    <name evidence="2" type="ORF">C2G38_2200825</name>
</gene>
<feature type="compositionally biased region" description="Basic and acidic residues" evidence="1">
    <location>
        <begin position="11"/>
        <end position="20"/>
    </location>
</feature>
<evidence type="ECO:0000256" key="1">
    <source>
        <dbReference type="SAM" id="MobiDB-lite"/>
    </source>
</evidence>
<proteinExistence type="predicted"/>
<evidence type="ECO:0000313" key="2">
    <source>
        <dbReference type="EMBL" id="RIB12385.1"/>
    </source>
</evidence>
<comment type="caution">
    <text evidence="2">The sequence shown here is derived from an EMBL/GenBank/DDBJ whole genome shotgun (WGS) entry which is preliminary data.</text>
</comment>
<evidence type="ECO:0000313" key="3">
    <source>
        <dbReference type="Proteomes" id="UP000266673"/>
    </source>
</evidence>
<protein>
    <submittedName>
        <fullName evidence="2">Uncharacterized protein</fullName>
    </submittedName>
</protein>
<dbReference type="OrthoDB" id="2442740at2759"/>
<feature type="compositionally biased region" description="Polar residues" evidence="1">
    <location>
        <begin position="1"/>
        <end position="10"/>
    </location>
</feature>
<reference evidence="2 3" key="1">
    <citation type="submission" date="2018-06" db="EMBL/GenBank/DDBJ databases">
        <title>Comparative genomics reveals the genomic features of Rhizophagus irregularis, R. cerebriforme, R. diaphanum and Gigaspora rosea, and their symbiotic lifestyle signature.</title>
        <authorList>
            <person name="Morin E."/>
            <person name="San Clemente H."/>
            <person name="Chen E.C.H."/>
            <person name="De La Providencia I."/>
            <person name="Hainaut M."/>
            <person name="Kuo A."/>
            <person name="Kohler A."/>
            <person name="Murat C."/>
            <person name="Tang N."/>
            <person name="Roy S."/>
            <person name="Loubradou J."/>
            <person name="Henrissat B."/>
            <person name="Grigoriev I.V."/>
            <person name="Corradi N."/>
            <person name="Roux C."/>
            <person name="Martin F.M."/>
        </authorList>
    </citation>
    <scope>NUCLEOTIDE SEQUENCE [LARGE SCALE GENOMIC DNA]</scope>
    <source>
        <strain evidence="2 3">DAOM 194757</strain>
    </source>
</reference>
<dbReference type="EMBL" id="QKWP01001030">
    <property type="protein sequence ID" value="RIB12385.1"/>
    <property type="molecule type" value="Genomic_DNA"/>
</dbReference>
<dbReference type="AlphaFoldDB" id="A0A397UQ09"/>
<organism evidence="2 3">
    <name type="scientific">Gigaspora rosea</name>
    <dbReference type="NCBI Taxonomy" id="44941"/>
    <lineage>
        <taxon>Eukaryota</taxon>
        <taxon>Fungi</taxon>
        <taxon>Fungi incertae sedis</taxon>
        <taxon>Mucoromycota</taxon>
        <taxon>Glomeromycotina</taxon>
        <taxon>Glomeromycetes</taxon>
        <taxon>Diversisporales</taxon>
        <taxon>Gigasporaceae</taxon>
        <taxon>Gigaspora</taxon>
    </lineage>
</organism>
<accession>A0A397UQ09</accession>
<keyword evidence="3" id="KW-1185">Reference proteome</keyword>
<dbReference type="Proteomes" id="UP000266673">
    <property type="component" value="Unassembled WGS sequence"/>
</dbReference>
<feature type="region of interest" description="Disordered" evidence="1">
    <location>
        <begin position="1"/>
        <end position="23"/>
    </location>
</feature>
<sequence length="535" mass="62924">MSQETNLGRQTSREEVEPKVNKRRKQGLDIVTTVNNTNNTTIQNIFQEYNTTVNDQNSRFELTPKNLAMMSSESVEVNNTEKEMDPIQITSMDIDSDGSKPHTDLEMSLEIDNTTEPIRDPWVARGDESQQRRKREPTDMAWADLVEKMCDFLIHKLESKPTTHVIPPAIAAKFRYLDREFFRTFTRNKWLTPAHQKEFDEIFNLTENRNKLHDKLQDEEEAAGDSLKRLPEDPAELKYDLGKLFPVKDRKKLKEVIRMKRSLAEYYTWEGKLPETYFKLPEKKLPLPTTPQDLSSRFREFFPIDLAKSEKSMREVVDMLRKDYYFKVIPNDYFIQKRRLPREPSKIQINTTYVYPIEDPIQAKKFIEEASLKYNIVYPILMQIMLVNSTDKPTLPIDPNKVKEVNLTVPIMTVKQLVETVKLLRTKYYFHRIPEDWIQIPKTEKKISDKEVESEEIEVHPNGAIRVDMPENLESVKVYLEQIEIPENHIKLPITEQTEVKTTLEELKKIFDFEKAPDFIFALPPLPQATWDIIL</sequence>